<accession>A0A821LDY3</accession>
<keyword evidence="2" id="KW-1185">Reference proteome</keyword>
<dbReference type="AlphaFoldDB" id="A0A821LDY3"/>
<sequence length="99" mass="11477">MSEGAQHAPQEFWKRPKRYQYITLTNGNLLVSLDQIDFAENRRSYEVLTKISNVADRIAVLMHDNRHKVATRPALFAPCEVVTPRGCLKVKLYHRIPFP</sequence>
<organism evidence="1 2">
    <name type="scientific">Pieris macdunnoughi</name>
    <dbReference type="NCBI Taxonomy" id="345717"/>
    <lineage>
        <taxon>Eukaryota</taxon>
        <taxon>Metazoa</taxon>
        <taxon>Ecdysozoa</taxon>
        <taxon>Arthropoda</taxon>
        <taxon>Hexapoda</taxon>
        <taxon>Insecta</taxon>
        <taxon>Pterygota</taxon>
        <taxon>Neoptera</taxon>
        <taxon>Endopterygota</taxon>
        <taxon>Lepidoptera</taxon>
        <taxon>Glossata</taxon>
        <taxon>Ditrysia</taxon>
        <taxon>Papilionoidea</taxon>
        <taxon>Pieridae</taxon>
        <taxon>Pierinae</taxon>
        <taxon>Pieris</taxon>
    </lineage>
</organism>
<dbReference type="EMBL" id="CAJOBZ010000001">
    <property type="protein sequence ID" value="CAF4749368.1"/>
    <property type="molecule type" value="Genomic_DNA"/>
</dbReference>
<protein>
    <submittedName>
        <fullName evidence="1">Uncharacterized protein</fullName>
    </submittedName>
</protein>
<name>A0A821LDY3_9NEOP</name>
<comment type="caution">
    <text evidence="1">The sequence shown here is derived from an EMBL/GenBank/DDBJ whole genome shotgun (WGS) entry which is preliminary data.</text>
</comment>
<gene>
    <name evidence="1" type="ORF">PMACD_LOCUS580</name>
</gene>
<evidence type="ECO:0000313" key="2">
    <source>
        <dbReference type="Proteomes" id="UP000663880"/>
    </source>
</evidence>
<reference evidence="1" key="1">
    <citation type="submission" date="2021-02" db="EMBL/GenBank/DDBJ databases">
        <authorList>
            <person name="Steward A R."/>
        </authorList>
    </citation>
    <scope>NUCLEOTIDE SEQUENCE</scope>
</reference>
<dbReference type="Proteomes" id="UP000663880">
    <property type="component" value="Unassembled WGS sequence"/>
</dbReference>
<proteinExistence type="predicted"/>
<evidence type="ECO:0000313" key="1">
    <source>
        <dbReference type="EMBL" id="CAF4749368.1"/>
    </source>
</evidence>